<protein>
    <submittedName>
        <fullName evidence="1">Uncharacterized protein</fullName>
    </submittedName>
</protein>
<accession>A0A8D9E8K1</accession>
<dbReference type="EMBL" id="HBUF01473808">
    <property type="protein sequence ID" value="CAG6744730.1"/>
    <property type="molecule type" value="Transcribed_RNA"/>
</dbReference>
<name>A0A8D9E8K1_9HEMI</name>
<dbReference type="AlphaFoldDB" id="A0A8D9E8K1"/>
<proteinExistence type="predicted"/>
<evidence type="ECO:0000313" key="1">
    <source>
        <dbReference type="EMBL" id="CAG6744733.1"/>
    </source>
</evidence>
<reference evidence="1" key="1">
    <citation type="submission" date="2021-05" db="EMBL/GenBank/DDBJ databases">
        <authorList>
            <person name="Alioto T."/>
            <person name="Alioto T."/>
            <person name="Gomez Garrido J."/>
        </authorList>
    </citation>
    <scope>NUCLEOTIDE SEQUENCE</scope>
</reference>
<dbReference type="EMBL" id="HBUF01473809">
    <property type="protein sequence ID" value="CAG6744733.1"/>
    <property type="molecule type" value="Transcribed_RNA"/>
</dbReference>
<organism evidence="1">
    <name type="scientific">Cacopsylla melanoneura</name>
    <dbReference type="NCBI Taxonomy" id="428564"/>
    <lineage>
        <taxon>Eukaryota</taxon>
        <taxon>Metazoa</taxon>
        <taxon>Ecdysozoa</taxon>
        <taxon>Arthropoda</taxon>
        <taxon>Hexapoda</taxon>
        <taxon>Insecta</taxon>
        <taxon>Pterygota</taxon>
        <taxon>Neoptera</taxon>
        <taxon>Paraneoptera</taxon>
        <taxon>Hemiptera</taxon>
        <taxon>Sternorrhyncha</taxon>
        <taxon>Psylloidea</taxon>
        <taxon>Psyllidae</taxon>
        <taxon>Psyllinae</taxon>
        <taxon>Cacopsylla</taxon>
    </lineage>
</organism>
<sequence length="124" mass="14006">MAHDPCCLVLLLCIHQESTPLLHAPLFPSHNSRVLFGQPARHQWSETNALDRTQHPQDRILHADQLHSPADPLFCLPQFIARFYTDNTNGVFGLLETYSDLVQDSFIFITLVTIAGVGTQPFLR</sequence>